<evidence type="ECO:0000313" key="3">
    <source>
        <dbReference type="Proteomes" id="UP001167796"/>
    </source>
</evidence>
<evidence type="ECO:0000313" key="2">
    <source>
        <dbReference type="EMBL" id="MDO7844891.1"/>
    </source>
</evidence>
<evidence type="ECO:0000256" key="1">
    <source>
        <dbReference type="SAM" id="Phobius"/>
    </source>
</evidence>
<name>A0ABT9A4X1_9BACT</name>
<feature type="transmembrane region" description="Helical" evidence="1">
    <location>
        <begin position="62"/>
        <end position="85"/>
    </location>
</feature>
<dbReference type="EMBL" id="JAUQSX010000001">
    <property type="protein sequence ID" value="MDO7844891.1"/>
    <property type="molecule type" value="Genomic_DNA"/>
</dbReference>
<organism evidence="2 3">
    <name type="scientific">Hymenobacter mellowenesis</name>
    <dbReference type="NCBI Taxonomy" id="3063995"/>
    <lineage>
        <taxon>Bacteria</taxon>
        <taxon>Pseudomonadati</taxon>
        <taxon>Bacteroidota</taxon>
        <taxon>Cytophagia</taxon>
        <taxon>Cytophagales</taxon>
        <taxon>Hymenobacteraceae</taxon>
        <taxon>Hymenobacter</taxon>
    </lineage>
</organism>
<keyword evidence="3" id="KW-1185">Reference proteome</keyword>
<gene>
    <name evidence="2" type="ORF">Q5H92_00870</name>
</gene>
<proteinExistence type="predicted"/>
<accession>A0ABT9A4X1</accession>
<keyword evidence="1" id="KW-1133">Transmembrane helix</keyword>
<reference evidence="2" key="1">
    <citation type="submission" date="2023-07" db="EMBL/GenBank/DDBJ databases">
        <authorList>
            <person name="Kim M.K."/>
        </authorList>
    </citation>
    <scope>NUCLEOTIDE SEQUENCE</scope>
    <source>
        <strain evidence="2">M29</strain>
    </source>
</reference>
<feature type="transmembrane region" description="Helical" evidence="1">
    <location>
        <begin position="106"/>
        <end position="124"/>
    </location>
</feature>
<dbReference type="Proteomes" id="UP001167796">
    <property type="component" value="Unassembled WGS sequence"/>
</dbReference>
<sequence>MTPPTETENNNTQKADNASDFEKKALDLNTESLKLYTTIALASSAGLITYHNSSNFIHNEPAFEIALCAFILCALMSILTLNSYINNVLNNQIAIRNKTSIWANKFAIALFLFGLLSAITYIAISPRKSDNVITQGAIKPFKIKLADDDLLIEEYTKEKIRITIKDSCNRREIIIIR</sequence>
<dbReference type="RefSeq" id="WP_305009565.1">
    <property type="nucleotide sequence ID" value="NZ_JAUQSX010000001.1"/>
</dbReference>
<keyword evidence="1" id="KW-0472">Membrane</keyword>
<protein>
    <submittedName>
        <fullName evidence="2">Uncharacterized protein</fullName>
    </submittedName>
</protein>
<comment type="caution">
    <text evidence="2">The sequence shown here is derived from an EMBL/GenBank/DDBJ whole genome shotgun (WGS) entry which is preliminary data.</text>
</comment>
<keyword evidence="1" id="KW-0812">Transmembrane</keyword>